<dbReference type="PANTHER" id="PTHR43375">
    <property type="entry name" value="OROTIDINE 5'-PHOSPHATE DECARBOXYLASE"/>
    <property type="match status" value="1"/>
</dbReference>
<dbReference type="NCBIfam" id="TIGR02127">
    <property type="entry name" value="pyrF_sub2"/>
    <property type="match status" value="1"/>
</dbReference>
<comment type="catalytic activity">
    <reaction evidence="6 7">
        <text>orotidine 5'-phosphate + H(+) = UMP + CO2</text>
        <dbReference type="Rhea" id="RHEA:11596"/>
        <dbReference type="ChEBI" id="CHEBI:15378"/>
        <dbReference type="ChEBI" id="CHEBI:16526"/>
        <dbReference type="ChEBI" id="CHEBI:57538"/>
        <dbReference type="ChEBI" id="CHEBI:57865"/>
        <dbReference type="EC" id="4.1.1.23"/>
    </reaction>
</comment>
<dbReference type="HAMAP" id="MF_01215">
    <property type="entry name" value="OMPdecase_type2"/>
    <property type="match status" value="1"/>
</dbReference>
<evidence type="ECO:0000256" key="7">
    <source>
        <dbReference type="HAMAP-Rule" id="MF_01215"/>
    </source>
</evidence>
<evidence type="ECO:0000313" key="10">
    <source>
        <dbReference type="Proteomes" id="UP000562352"/>
    </source>
</evidence>
<dbReference type="InterPro" id="IPR011995">
    <property type="entry name" value="OMPdecase_type-2"/>
</dbReference>
<dbReference type="Proteomes" id="UP000562352">
    <property type="component" value="Unassembled WGS sequence"/>
</dbReference>
<dbReference type="InterPro" id="IPR001754">
    <property type="entry name" value="OMPdeCOase_dom"/>
</dbReference>
<organism evidence="9 10">
    <name type="scientific">Planomonospora venezuelensis</name>
    <dbReference type="NCBI Taxonomy" id="1999"/>
    <lineage>
        <taxon>Bacteria</taxon>
        <taxon>Bacillati</taxon>
        <taxon>Actinomycetota</taxon>
        <taxon>Actinomycetes</taxon>
        <taxon>Streptosporangiales</taxon>
        <taxon>Streptosporangiaceae</taxon>
        <taxon>Planomonospora</taxon>
    </lineage>
</organism>
<dbReference type="GO" id="GO:0044205">
    <property type="term" value="P:'de novo' UMP biosynthetic process"/>
    <property type="evidence" value="ECO:0007669"/>
    <property type="project" value="UniProtKB-UniRule"/>
</dbReference>
<evidence type="ECO:0000256" key="2">
    <source>
        <dbReference type="ARBA" id="ARBA00008847"/>
    </source>
</evidence>
<name>A0A841CZJ5_PLAVE</name>
<dbReference type="AlphaFoldDB" id="A0A841CZJ5"/>
<dbReference type="PROSITE" id="PS00156">
    <property type="entry name" value="OMPDECASE"/>
    <property type="match status" value="1"/>
</dbReference>
<dbReference type="EMBL" id="JACHJJ010000001">
    <property type="protein sequence ID" value="MBB5961365.1"/>
    <property type="molecule type" value="Genomic_DNA"/>
</dbReference>
<evidence type="ECO:0000256" key="3">
    <source>
        <dbReference type="ARBA" id="ARBA00022793"/>
    </source>
</evidence>
<evidence type="ECO:0000256" key="5">
    <source>
        <dbReference type="ARBA" id="ARBA00023239"/>
    </source>
</evidence>
<dbReference type="EC" id="4.1.1.23" evidence="7"/>
<dbReference type="GO" id="GO:0004590">
    <property type="term" value="F:orotidine-5'-phosphate decarboxylase activity"/>
    <property type="evidence" value="ECO:0007669"/>
    <property type="project" value="UniProtKB-UniRule"/>
</dbReference>
<evidence type="ECO:0000256" key="4">
    <source>
        <dbReference type="ARBA" id="ARBA00022975"/>
    </source>
</evidence>
<accession>A0A841CZJ5</accession>
<feature type="domain" description="Orotidine 5'-phosphate decarboxylase" evidence="8">
    <location>
        <begin position="17"/>
        <end position="263"/>
    </location>
</feature>
<evidence type="ECO:0000256" key="1">
    <source>
        <dbReference type="ARBA" id="ARBA00004861"/>
    </source>
</evidence>
<dbReference type="InterPro" id="IPR018089">
    <property type="entry name" value="OMPdecase_AS"/>
</dbReference>
<comment type="caution">
    <text evidence="9">The sequence shown here is derived from an EMBL/GenBank/DDBJ whole genome shotgun (WGS) entry which is preliminary data.</text>
</comment>
<dbReference type="GO" id="GO:0006207">
    <property type="term" value="P:'de novo' pyrimidine nucleobase biosynthetic process"/>
    <property type="evidence" value="ECO:0007669"/>
    <property type="project" value="InterPro"/>
</dbReference>
<dbReference type="CDD" id="cd04725">
    <property type="entry name" value="OMP_decarboxylase_like"/>
    <property type="match status" value="1"/>
</dbReference>
<dbReference type="SUPFAM" id="SSF51366">
    <property type="entry name" value="Ribulose-phoshate binding barrel"/>
    <property type="match status" value="1"/>
</dbReference>
<gene>
    <name evidence="7" type="primary">pyrF</name>
    <name evidence="9" type="ORF">FHS22_000603</name>
</gene>
<evidence type="ECO:0000313" key="9">
    <source>
        <dbReference type="EMBL" id="MBB5961365.1"/>
    </source>
</evidence>
<dbReference type="UniPathway" id="UPA00070">
    <property type="reaction ID" value="UER00120"/>
</dbReference>
<proteinExistence type="inferred from homology"/>
<protein>
    <recommendedName>
        <fullName evidence="7">Orotidine 5'-phosphate decarboxylase</fullName>
        <ecNumber evidence="7">4.1.1.23</ecNumber>
    </recommendedName>
    <alternativeName>
        <fullName evidence="7">OMP decarboxylase</fullName>
        <shortName evidence="7">OMPDCase</shortName>
        <shortName evidence="7">OMPdecase</shortName>
    </alternativeName>
</protein>
<reference evidence="9 10" key="1">
    <citation type="submission" date="2020-08" db="EMBL/GenBank/DDBJ databases">
        <title>Genomic Encyclopedia of Type Strains, Phase III (KMG-III): the genomes of soil and plant-associated and newly described type strains.</title>
        <authorList>
            <person name="Whitman W."/>
        </authorList>
    </citation>
    <scope>NUCLEOTIDE SEQUENCE [LARGE SCALE GENOMIC DNA]</scope>
    <source>
        <strain evidence="9 10">CECT 3303</strain>
    </source>
</reference>
<dbReference type="InterPro" id="IPR013785">
    <property type="entry name" value="Aldolase_TIM"/>
</dbReference>
<dbReference type="Gene3D" id="3.20.20.70">
    <property type="entry name" value="Aldolase class I"/>
    <property type="match status" value="1"/>
</dbReference>
<keyword evidence="4 7" id="KW-0665">Pyrimidine biosynthesis</keyword>
<keyword evidence="5 7" id="KW-0456">Lyase</keyword>
<feature type="active site" description="Proton donor" evidence="7">
    <location>
        <position position="96"/>
    </location>
</feature>
<keyword evidence="3 7" id="KW-0210">Decarboxylase</keyword>
<dbReference type="SMART" id="SM00934">
    <property type="entry name" value="OMPdecase"/>
    <property type="match status" value="1"/>
</dbReference>
<sequence length="277" mass="28065">MTSFGERLRSRIDSRGPLCVGIDPSTALLRAWGLDDSPGGLEKFARSATEAVAGLAAAVKPQSAFFERFGSRGVAVLEAVVADARAAGALVVMDAKRGDIGSTTAAYAQAYLDPGSPLAADAVTVSPYLGFGSLQPMIDTALAHGAGLFVLARTSNPEAGEVQLATVPGGRTVAAAIMDHVAGLNRGAEPLGSFGVVLGATLDDPGYPVERLGGPILAPGVGAQGATFADAARLFAAARRDVLPSVSRAVLAEGPDPARLRAAVARLNDEARAHLSA</sequence>
<comment type="similarity">
    <text evidence="2 7">Belongs to the OMP decarboxylase family. Type 2 subfamily.</text>
</comment>
<evidence type="ECO:0000256" key="6">
    <source>
        <dbReference type="ARBA" id="ARBA00049157"/>
    </source>
</evidence>
<dbReference type="InterPro" id="IPR011060">
    <property type="entry name" value="RibuloseP-bd_barrel"/>
</dbReference>
<keyword evidence="10" id="KW-1185">Reference proteome</keyword>
<dbReference type="PANTHER" id="PTHR43375:SF1">
    <property type="entry name" value="OROTIDINE 5'-PHOSPHATE DECARBOXYLASE"/>
    <property type="match status" value="1"/>
</dbReference>
<comment type="pathway">
    <text evidence="1 7">Pyrimidine metabolism; UMP biosynthesis via de novo pathway; UMP from orotate: step 2/2.</text>
</comment>
<dbReference type="RefSeq" id="WP_184938114.1">
    <property type="nucleotide sequence ID" value="NZ_BAAAWZ010000001.1"/>
</dbReference>
<dbReference type="Pfam" id="PF00215">
    <property type="entry name" value="OMPdecase"/>
    <property type="match status" value="1"/>
</dbReference>
<evidence type="ECO:0000259" key="8">
    <source>
        <dbReference type="SMART" id="SM00934"/>
    </source>
</evidence>